<dbReference type="AlphaFoldDB" id="A0A521EU47"/>
<dbReference type="RefSeq" id="WP_281285415.1">
    <property type="nucleotide sequence ID" value="NZ_FXTK01000015.1"/>
</dbReference>
<sequence>MIPKTVIVATDDHIRAMILDLPNKASVAEFAVNYQLEESF</sequence>
<protein>
    <submittedName>
        <fullName evidence="1">Uncharacterized protein</fullName>
    </submittedName>
</protein>
<dbReference type="EMBL" id="FXTK01000015">
    <property type="protein sequence ID" value="SMO87442.1"/>
    <property type="molecule type" value="Genomic_DNA"/>
</dbReference>
<evidence type="ECO:0000313" key="2">
    <source>
        <dbReference type="Proteomes" id="UP000319014"/>
    </source>
</evidence>
<evidence type="ECO:0000313" key="1">
    <source>
        <dbReference type="EMBL" id="SMO87442.1"/>
    </source>
</evidence>
<keyword evidence="2" id="KW-1185">Reference proteome</keyword>
<reference evidence="1 2" key="1">
    <citation type="submission" date="2017-05" db="EMBL/GenBank/DDBJ databases">
        <authorList>
            <person name="Varghese N."/>
            <person name="Submissions S."/>
        </authorList>
    </citation>
    <scope>NUCLEOTIDE SEQUENCE [LARGE SCALE GENOMIC DNA]</scope>
    <source>
        <strain evidence="1 2">DSM 100094</strain>
    </source>
</reference>
<gene>
    <name evidence="1" type="ORF">SAMN06265221_11589</name>
</gene>
<proteinExistence type="predicted"/>
<name>A0A521EU47_9RHOB</name>
<dbReference type="Proteomes" id="UP000319014">
    <property type="component" value="Unassembled WGS sequence"/>
</dbReference>
<organism evidence="1 2">
    <name type="scientific">Paracoccus laeviglucosivorans</name>
    <dbReference type="NCBI Taxonomy" id="1197861"/>
    <lineage>
        <taxon>Bacteria</taxon>
        <taxon>Pseudomonadati</taxon>
        <taxon>Pseudomonadota</taxon>
        <taxon>Alphaproteobacteria</taxon>
        <taxon>Rhodobacterales</taxon>
        <taxon>Paracoccaceae</taxon>
        <taxon>Paracoccus</taxon>
    </lineage>
</organism>
<accession>A0A521EU47</accession>